<dbReference type="InterPro" id="IPR013740">
    <property type="entry name" value="Redoxin"/>
</dbReference>
<accession>A0A4R3HUY1</accession>
<dbReference type="GO" id="GO:0015036">
    <property type="term" value="F:disulfide oxidoreductase activity"/>
    <property type="evidence" value="ECO:0007669"/>
    <property type="project" value="UniProtKB-ARBA"/>
</dbReference>
<comment type="caution">
    <text evidence="7">The sequence shown here is derived from an EMBL/GenBank/DDBJ whole genome shotgun (WGS) entry which is preliminary data.</text>
</comment>
<keyword evidence="5" id="KW-0472">Membrane</keyword>
<evidence type="ECO:0000256" key="5">
    <source>
        <dbReference type="SAM" id="Phobius"/>
    </source>
</evidence>
<feature type="domain" description="Thioredoxin" evidence="6">
    <location>
        <begin position="32"/>
        <end position="174"/>
    </location>
</feature>
<comment type="subcellular location">
    <subcellularLocation>
        <location evidence="1">Cell envelope</location>
    </subcellularLocation>
</comment>
<protein>
    <submittedName>
        <fullName evidence="7">Thiol-disulfide isomerase/thioredoxin</fullName>
    </submittedName>
</protein>
<dbReference type="PANTHER" id="PTHR42852:SF6">
    <property type="entry name" value="THIOL:DISULFIDE INTERCHANGE PROTEIN DSBE"/>
    <property type="match status" value="1"/>
</dbReference>
<keyword evidence="8" id="KW-1185">Reference proteome</keyword>
<dbReference type="Gene3D" id="3.40.30.10">
    <property type="entry name" value="Glutaredoxin"/>
    <property type="match status" value="1"/>
</dbReference>
<dbReference type="InterPro" id="IPR017937">
    <property type="entry name" value="Thioredoxin_CS"/>
</dbReference>
<dbReference type="InterPro" id="IPR036249">
    <property type="entry name" value="Thioredoxin-like_sf"/>
</dbReference>
<dbReference type="PANTHER" id="PTHR42852">
    <property type="entry name" value="THIOL:DISULFIDE INTERCHANGE PROTEIN DSBE"/>
    <property type="match status" value="1"/>
</dbReference>
<evidence type="ECO:0000256" key="3">
    <source>
        <dbReference type="ARBA" id="ARBA00023157"/>
    </source>
</evidence>
<keyword evidence="5" id="KW-1133">Transmembrane helix</keyword>
<keyword evidence="7" id="KW-0413">Isomerase</keyword>
<dbReference type="RefSeq" id="WP_132258601.1">
    <property type="nucleotide sequence ID" value="NZ_SLZQ01000005.1"/>
</dbReference>
<keyword evidence="5" id="KW-0812">Transmembrane</keyword>
<dbReference type="OrthoDB" id="9811352at2"/>
<dbReference type="GO" id="GO:0030313">
    <property type="term" value="C:cell envelope"/>
    <property type="evidence" value="ECO:0007669"/>
    <property type="project" value="UniProtKB-SubCell"/>
</dbReference>
<dbReference type="GO" id="GO:0016853">
    <property type="term" value="F:isomerase activity"/>
    <property type="evidence" value="ECO:0007669"/>
    <property type="project" value="UniProtKB-KW"/>
</dbReference>
<dbReference type="InterPro" id="IPR013766">
    <property type="entry name" value="Thioredoxin_domain"/>
</dbReference>
<evidence type="ECO:0000259" key="6">
    <source>
        <dbReference type="PROSITE" id="PS51352"/>
    </source>
</evidence>
<dbReference type="Proteomes" id="UP000295382">
    <property type="component" value="Unassembled WGS sequence"/>
</dbReference>
<evidence type="ECO:0000313" key="8">
    <source>
        <dbReference type="Proteomes" id="UP000295382"/>
    </source>
</evidence>
<keyword evidence="4" id="KW-0676">Redox-active center</keyword>
<keyword evidence="3" id="KW-1015">Disulfide bond</keyword>
<reference evidence="7 8" key="1">
    <citation type="submission" date="2019-03" db="EMBL/GenBank/DDBJ databases">
        <title>Genomic Encyclopedia of Type Strains, Phase IV (KMG-IV): sequencing the most valuable type-strain genomes for metagenomic binning, comparative biology and taxonomic classification.</title>
        <authorList>
            <person name="Goeker M."/>
        </authorList>
    </citation>
    <scope>NUCLEOTIDE SEQUENCE [LARGE SCALE GENOMIC DNA]</scope>
    <source>
        <strain evidence="7 8">DSM 7445</strain>
    </source>
</reference>
<name>A0A4R3HUY1_PAULE</name>
<dbReference type="InterPro" id="IPR050553">
    <property type="entry name" value="Thioredoxin_ResA/DsbE_sf"/>
</dbReference>
<dbReference type="PROSITE" id="PS51352">
    <property type="entry name" value="THIOREDOXIN_2"/>
    <property type="match status" value="1"/>
</dbReference>
<dbReference type="CDD" id="cd02966">
    <property type="entry name" value="TlpA_like_family"/>
    <property type="match status" value="1"/>
</dbReference>
<keyword evidence="2" id="KW-0201">Cytochrome c-type biogenesis</keyword>
<organism evidence="7 8">
    <name type="scientific">Paucimonas lemoignei</name>
    <name type="common">Pseudomonas lemoignei</name>
    <dbReference type="NCBI Taxonomy" id="29443"/>
    <lineage>
        <taxon>Bacteria</taxon>
        <taxon>Pseudomonadati</taxon>
        <taxon>Pseudomonadota</taxon>
        <taxon>Betaproteobacteria</taxon>
        <taxon>Burkholderiales</taxon>
        <taxon>Burkholderiaceae</taxon>
        <taxon>Paucimonas</taxon>
    </lineage>
</organism>
<gene>
    <name evidence="7" type="ORF">EDC30_10598</name>
</gene>
<evidence type="ECO:0000256" key="2">
    <source>
        <dbReference type="ARBA" id="ARBA00022748"/>
    </source>
</evidence>
<proteinExistence type="predicted"/>
<dbReference type="PROSITE" id="PS00194">
    <property type="entry name" value="THIOREDOXIN_1"/>
    <property type="match status" value="1"/>
</dbReference>
<evidence type="ECO:0000256" key="4">
    <source>
        <dbReference type="ARBA" id="ARBA00023284"/>
    </source>
</evidence>
<evidence type="ECO:0000313" key="7">
    <source>
        <dbReference type="EMBL" id="TCS36878.1"/>
    </source>
</evidence>
<dbReference type="EMBL" id="SLZQ01000005">
    <property type="protein sequence ID" value="TCS36878.1"/>
    <property type="molecule type" value="Genomic_DNA"/>
</dbReference>
<evidence type="ECO:0000256" key="1">
    <source>
        <dbReference type="ARBA" id="ARBA00004196"/>
    </source>
</evidence>
<dbReference type="Pfam" id="PF08534">
    <property type="entry name" value="Redoxin"/>
    <property type="match status" value="1"/>
</dbReference>
<dbReference type="GO" id="GO:0017004">
    <property type="term" value="P:cytochrome complex assembly"/>
    <property type="evidence" value="ECO:0007669"/>
    <property type="project" value="UniProtKB-KW"/>
</dbReference>
<sequence length="174" mass="19177">MKKEIWLLGIVALVCGAIGVFVGLHKWQDPSPPAGTSHYFFNQALPDLENNNKKLSEFQGKLLLVNFWATWCAPCVEEMPELSALHDSAEFKNLQVVGIGIDSANNMKEFAGKYKISYPIYVAGMAGIDMAKKMGNQQGGLPFTILFAPDGSVKKTYLGRLNMETVRKDLASFS</sequence>
<feature type="transmembrane region" description="Helical" evidence="5">
    <location>
        <begin position="6"/>
        <end position="24"/>
    </location>
</feature>
<dbReference type="SUPFAM" id="SSF52833">
    <property type="entry name" value="Thioredoxin-like"/>
    <property type="match status" value="1"/>
</dbReference>
<dbReference type="AlphaFoldDB" id="A0A4R3HUY1"/>